<dbReference type="InterPro" id="IPR015797">
    <property type="entry name" value="NUDIX_hydrolase-like_dom_sf"/>
</dbReference>
<keyword evidence="5" id="KW-0479">Metal-binding</keyword>
<dbReference type="Pfam" id="PF00293">
    <property type="entry name" value="NUDIX"/>
    <property type="match status" value="1"/>
</dbReference>
<dbReference type="InterPro" id="IPR047127">
    <property type="entry name" value="MutT-like"/>
</dbReference>
<dbReference type="SUPFAM" id="SSF55811">
    <property type="entry name" value="Nudix"/>
    <property type="match status" value="1"/>
</dbReference>
<feature type="domain" description="Nudix hydrolase" evidence="18">
    <location>
        <begin position="1"/>
        <end position="128"/>
    </location>
</feature>
<gene>
    <name evidence="19" type="ORF">DXH95_02150</name>
</gene>
<dbReference type="AlphaFoldDB" id="A0A371BFX2"/>
<dbReference type="RefSeq" id="WP_115547818.1">
    <property type="nucleotide sequence ID" value="NZ_QRGP01000001.1"/>
</dbReference>
<evidence type="ECO:0000256" key="14">
    <source>
        <dbReference type="ARBA" id="ARBA00041592"/>
    </source>
</evidence>
<comment type="catalytic activity">
    <reaction evidence="10">
        <text>8-oxo-dGTP + H2O = 8-oxo-dGMP + diphosphate + H(+)</text>
        <dbReference type="Rhea" id="RHEA:31575"/>
        <dbReference type="ChEBI" id="CHEBI:15377"/>
        <dbReference type="ChEBI" id="CHEBI:15378"/>
        <dbReference type="ChEBI" id="CHEBI:33019"/>
        <dbReference type="ChEBI" id="CHEBI:63224"/>
        <dbReference type="ChEBI" id="CHEBI:77896"/>
        <dbReference type="EC" id="3.6.1.55"/>
    </reaction>
</comment>
<sequence>MLYVVAAVLKDGAGRIFLQKRPEGREMAGLWEFPGGKIDSDETPEAALVRELSEELGVQVDVEDLTPLCFASADLGNRNLILLLYHCSRWMGELTSLEQQEIGWFTLQEMYSLEMPPADLPLLPLLQKLEL</sequence>
<evidence type="ECO:0000256" key="6">
    <source>
        <dbReference type="ARBA" id="ARBA00022763"/>
    </source>
</evidence>
<reference evidence="20" key="1">
    <citation type="submission" date="2018-08" db="EMBL/GenBank/DDBJ databases">
        <authorList>
            <person name="Kim S.-J."/>
            <person name="Jung G.-Y."/>
        </authorList>
    </citation>
    <scope>NUCLEOTIDE SEQUENCE [LARGE SCALE GENOMIC DNA]</scope>
    <source>
        <strain evidence="20">GY_G</strain>
    </source>
</reference>
<comment type="caution">
    <text evidence="19">The sequence shown here is derived from an EMBL/GenBank/DDBJ whole genome shotgun (WGS) entry which is preliminary data.</text>
</comment>
<dbReference type="PANTHER" id="PTHR47707">
    <property type="entry name" value="8-OXO-DGTP DIPHOSPHATASE"/>
    <property type="match status" value="1"/>
</dbReference>
<evidence type="ECO:0000256" key="3">
    <source>
        <dbReference type="ARBA" id="ARBA00022457"/>
    </source>
</evidence>
<dbReference type="PROSITE" id="PS00893">
    <property type="entry name" value="NUDIX_BOX"/>
    <property type="match status" value="1"/>
</dbReference>
<dbReference type="GO" id="GO:0035539">
    <property type="term" value="F:8-oxo-7,8-dihydrodeoxyguanosine triphosphate pyrophosphatase activity"/>
    <property type="evidence" value="ECO:0007669"/>
    <property type="project" value="UniProtKB-EC"/>
</dbReference>
<keyword evidence="3" id="KW-0515">Mutator protein</keyword>
<dbReference type="Proteomes" id="UP000263833">
    <property type="component" value="Unassembled WGS sequence"/>
</dbReference>
<evidence type="ECO:0000256" key="8">
    <source>
        <dbReference type="ARBA" id="ARBA00022842"/>
    </source>
</evidence>
<dbReference type="GO" id="GO:0008413">
    <property type="term" value="F:8-oxo-7,8-dihydroguanosine triphosphate pyrophosphatase activity"/>
    <property type="evidence" value="ECO:0007669"/>
    <property type="project" value="TreeGrafter"/>
</dbReference>
<keyword evidence="8" id="KW-0460">Magnesium</keyword>
<dbReference type="EMBL" id="QRGP01000001">
    <property type="protein sequence ID" value="RDV06261.1"/>
    <property type="molecule type" value="Genomic_DNA"/>
</dbReference>
<keyword evidence="6" id="KW-0227">DNA damage</keyword>
<keyword evidence="4" id="KW-0235">DNA replication</keyword>
<proteinExistence type="inferred from homology"/>
<dbReference type="InterPro" id="IPR020084">
    <property type="entry name" value="NUDIX_hydrolase_CS"/>
</dbReference>
<dbReference type="OrthoDB" id="9810648at2"/>
<dbReference type="InterPro" id="IPR020476">
    <property type="entry name" value="Nudix_hydrolase"/>
</dbReference>
<accession>A0A371BFX2</accession>
<dbReference type="GO" id="GO:0006281">
    <property type="term" value="P:DNA repair"/>
    <property type="evidence" value="ECO:0007669"/>
    <property type="project" value="UniProtKB-KW"/>
</dbReference>
<dbReference type="Gene3D" id="3.90.79.10">
    <property type="entry name" value="Nucleoside Triphosphate Pyrophosphohydrolase"/>
    <property type="match status" value="1"/>
</dbReference>
<evidence type="ECO:0000256" key="13">
    <source>
        <dbReference type="ARBA" id="ARBA00040794"/>
    </source>
</evidence>
<comment type="similarity">
    <text evidence="2 17">Belongs to the Nudix hydrolase family.</text>
</comment>
<evidence type="ECO:0000256" key="9">
    <source>
        <dbReference type="ARBA" id="ARBA00023204"/>
    </source>
</evidence>
<evidence type="ECO:0000256" key="15">
    <source>
        <dbReference type="ARBA" id="ARBA00041979"/>
    </source>
</evidence>
<protein>
    <recommendedName>
        <fullName evidence="13">8-oxo-dGTP diphosphatase</fullName>
        <ecNumber evidence="12">3.6.1.55</ecNumber>
    </recommendedName>
    <alternativeName>
        <fullName evidence="16">7,8-dihydro-8-oxoguanine-triphosphatase</fullName>
    </alternativeName>
    <alternativeName>
        <fullName evidence="15">Mutator protein MutT</fullName>
    </alternativeName>
    <alternativeName>
        <fullName evidence="14">dGTP pyrophosphohydrolase</fullName>
    </alternativeName>
</protein>
<evidence type="ECO:0000313" key="20">
    <source>
        <dbReference type="Proteomes" id="UP000263833"/>
    </source>
</evidence>
<evidence type="ECO:0000256" key="1">
    <source>
        <dbReference type="ARBA" id="ARBA00001946"/>
    </source>
</evidence>
<evidence type="ECO:0000259" key="18">
    <source>
        <dbReference type="PROSITE" id="PS51462"/>
    </source>
</evidence>
<evidence type="ECO:0000256" key="7">
    <source>
        <dbReference type="ARBA" id="ARBA00022801"/>
    </source>
</evidence>
<dbReference type="GO" id="GO:0044716">
    <property type="term" value="F:8-oxo-GDP phosphatase activity"/>
    <property type="evidence" value="ECO:0007669"/>
    <property type="project" value="TreeGrafter"/>
</dbReference>
<dbReference type="PANTHER" id="PTHR47707:SF1">
    <property type="entry name" value="NUDIX HYDROLASE FAMILY PROTEIN"/>
    <property type="match status" value="1"/>
</dbReference>
<dbReference type="GO" id="GO:0006260">
    <property type="term" value="P:DNA replication"/>
    <property type="evidence" value="ECO:0007669"/>
    <property type="project" value="UniProtKB-KW"/>
</dbReference>
<evidence type="ECO:0000256" key="4">
    <source>
        <dbReference type="ARBA" id="ARBA00022705"/>
    </source>
</evidence>
<keyword evidence="20" id="KW-1185">Reference proteome</keyword>
<evidence type="ECO:0000256" key="5">
    <source>
        <dbReference type="ARBA" id="ARBA00022723"/>
    </source>
</evidence>
<comment type="cofactor">
    <cofactor evidence="1">
        <name>Mg(2+)</name>
        <dbReference type="ChEBI" id="CHEBI:18420"/>
    </cofactor>
</comment>
<keyword evidence="9" id="KW-0234">DNA repair</keyword>
<dbReference type="InterPro" id="IPR000086">
    <property type="entry name" value="NUDIX_hydrolase_dom"/>
</dbReference>
<dbReference type="PRINTS" id="PR00502">
    <property type="entry name" value="NUDIXFAMILY"/>
</dbReference>
<evidence type="ECO:0000256" key="10">
    <source>
        <dbReference type="ARBA" id="ARBA00035861"/>
    </source>
</evidence>
<evidence type="ECO:0000256" key="16">
    <source>
        <dbReference type="ARBA" id="ARBA00042798"/>
    </source>
</evidence>
<keyword evidence="7 17" id="KW-0378">Hydrolase</keyword>
<name>A0A371BFX2_9SPHN</name>
<dbReference type="PROSITE" id="PS51462">
    <property type="entry name" value="NUDIX"/>
    <property type="match status" value="1"/>
</dbReference>
<evidence type="ECO:0000256" key="2">
    <source>
        <dbReference type="ARBA" id="ARBA00005582"/>
    </source>
</evidence>
<dbReference type="GO" id="GO:0044715">
    <property type="term" value="F:8-oxo-dGDP phosphatase activity"/>
    <property type="evidence" value="ECO:0007669"/>
    <property type="project" value="TreeGrafter"/>
</dbReference>
<evidence type="ECO:0000256" key="11">
    <source>
        <dbReference type="ARBA" id="ARBA00036904"/>
    </source>
</evidence>
<comment type="catalytic activity">
    <reaction evidence="11">
        <text>8-oxo-GTP + H2O = 8-oxo-GMP + diphosphate + H(+)</text>
        <dbReference type="Rhea" id="RHEA:67616"/>
        <dbReference type="ChEBI" id="CHEBI:15377"/>
        <dbReference type="ChEBI" id="CHEBI:15378"/>
        <dbReference type="ChEBI" id="CHEBI:33019"/>
        <dbReference type="ChEBI" id="CHEBI:143553"/>
        <dbReference type="ChEBI" id="CHEBI:145694"/>
    </reaction>
</comment>
<organism evidence="19 20">
    <name type="scientific">Sphingorhabdus pulchriflava</name>
    <dbReference type="NCBI Taxonomy" id="2292257"/>
    <lineage>
        <taxon>Bacteria</taxon>
        <taxon>Pseudomonadati</taxon>
        <taxon>Pseudomonadota</taxon>
        <taxon>Alphaproteobacteria</taxon>
        <taxon>Sphingomonadales</taxon>
        <taxon>Sphingomonadaceae</taxon>
        <taxon>Sphingorhabdus</taxon>
    </lineage>
</organism>
<dbReference type="CDD" id="cd03425">
    <property type="entry name" value="NUDIX_MutT_NudA_like"/>
    <property type="match status" value="1"/>
</dbReference>
<evidence type="ECO:0000313" key="19">
    <source>
        <dbReference type="EMBL" id="RDV06261.1"/>
    </source>
</evidence>
<evidence type="ECO:0000256" key="17">
    <source>
        <dbReference type="RuleBase" id="RU003476"/>
    </source>
</evidence>
<evidence type="ECO:0000256" key="12">
    <source>
        <dbReference type="ARBA" id="ARBA00038905"/>
    </source>
</evidence>
<dbReference type="EC" id="3.6.1.55" evidence="12"/>
<dbReference type="GO" id="GO:0046872">
    <property type="term" value="F:metal ion binding"/>
    <property type="evidence" value="ECO:0007669"/>
    <property type="project" value="UniProtKB-KW"/>
</dbReference>